<evidence type="ECO:0000313" key="10">
    <source>
        <dbReference type="EMBL" id="AZS75796.1"/>
    </source>
</evidence>
<reference evidence="10 11" key="1">
    <citation type="submission" date="2018-04" db="EMBL/GenBank/DDBJ databases">
        <title>Complete genome sequences of Streptomyces lydicus strain WYEC and characterization of antagonistic properties of biological control agents.</title>
        <authorList>
            <person name="Mariita R.M."/>
            <person name="Sello J.K."/>
        </authorList>
    </citation>
    <scope>NUCLEOTIDE SEQUENCE [LARGE SCALE GENOMIC DNA]</scope>
    <source>
        <strain evidence="10 11">WYEC 108</strain>
    </source>
</reference>
<dbReference type="SUPFAM" id="SSF47203">
    <property type="entry name" value="Acyl-CoA dehydrogenase C-terminal domain-like"/>
    <property type="match status" value="1"/>
</dbReference>
<dbReference type="AlphaFoldDB" id="A0A3S9YL58"/>
<gene>
    <name evidence="10" type="ORF">DDE74_37300</name>
</gene>
<feature type="domain" description="Acyl-CoA oxidase/dehydrogenase middle" evidence="8">
    <location>
        <begin position="126"/>
        <end position="223"/>
    </location>
</feature>
<dbReference type="EMBL" id="CP029042">
    <property type="protein sequence ID" value="AZS75796.1"/>
    <property type="molecule type" value="Genomic_DNA"/>
</dbReference>
<evidence type="ECO:0000256" key="5">
    <source>
        <dbReference type="ARBA" id="ARBA00023002"/>
    </source>
</evidence>
<dbReference type="InterPro" id="IPR037069">
    <property type="entry name" value="AcylCoA_DH/ox_N_sf"/>
</dbReference>
<sequence length="420" mass="45696">MAEFTMELNEEQKEVRDWIHGFAADVMRPAAAEWDEREETPWPVIQEAAKIGLYSLDFYAQQFFDPTGLGIPMAMEELFWGDAGIGLSIVGTGLAAVGVLANGTEEQIGTWVPQMYGDVHDVKVAAFCSSEPDAGSDVAAMRTRAVYDEAKDEWVLNGTKTWATNGGIANVHVVVAVVDPDAGSKGHASFIVPPDTPGLSQGQKFKKHGIRASHTAEVVLENVRIPGHCLLGGKEKLDERLARAREVTKKDGVGVPPLERSREWGKVKNAAMATFEASRPAVGAMAVGTARAAYEEALEYAKTRSQFGRPIIDNQGVAFQLADMRTQIDAARLLVWRASWMAVNGKPFTSAEGSMSKLFASEVAKKVTAQAVQILGGNGFTREYPVERMHRDAAIYTIFEGTSEIQRLVIARTLSGMPIR</sequence>
<dbReference type="Gene3D" id="2.40.110.10">
    <property type="entry name" value="Butyryl-CoA Dehydrogenase, subunit A, domain 2"/>
    <property type="match status" value="1"/>
</dbReference>
<organism evidence="10 11">
    <name type="scientific">Streptomyces lydicus</name>
    <dbReference type="NCBI Taxonomy" id="47763"/>
    <lineage>
        <taxon>Bacteria</taxon>
        <taxon>Bacillati</taxon>
        <taxon>Actinomycetota</taxon>
        <taxon>Actinomycetes</taxon>
        <taxon>Kitasatosporales</taxon>
        <taxon>Streptomycetaceae</taxon>
        <taxon>Streptomyces</taxon>
    </lineage>
</organism>
<dbReference type="InterPro" id="IPR009100">
    <property type="entry name" value="AcylCoA_DH/oxidase_NM_dom_sf"/>
</dbReference>
<name>A0A3S9YL58_9ACTN</name>
<evidence type="ECO:0000256" key="1">
    <source>
        <dbReference type="ARBA" id="ARBA00001974"/>
    </source>
</evidence>
<comment type="cofactor">
    <cofactor evidence="1 6">
        <name>FAD</name>
        <dbReference type="ChEBI" id="CHEBI:57692"/>
    </cofactor>
</comment>
<proteinExistence type="inferred from homology"/>
<dbReference type="GO" id="GO:0050660">
    <property type="term" value="F:flavin adenine dinucleotide binding"/>
    <property type="evidence" value="ECO:0007669"/>
    <property type="project" value="InterPro"/>
</dbReference>
<dbReference type="PANTHER" id="PTHR43884:SF12">
    <property type="entry name" value="ISOVALERYL-COA DEHYDROGENASE, MITOCHONDRIAL-RELATED"/>
    <property type="match status" value="1"/>
</dbReference>
<dbReference type="FunFam" id="1.10.540.10:FF:000019">
    <property type="entry name" value="Acyl-CoA dehydrogenase"/>
    <property type="match status" value="1"/>
</dbReference>
<dbReference type="InterPro" id="IPR006089">
    <property type="entry name" value="Acyl-CoA_DH_CS"/>
</dbReference>
<dbReference type="Pfam" id="PF02771">
    <property type="entry name" value="Acyl-CoA_dh_N"/>
    <property type="match status" value="1"/>
</dbReference>
<evidence type="ECO:0000313" key="11">
    <source>
        <dbReference type="Proteomes" id="UP000275579"/>
    </source>
</evidence>
<dbReference type="Pfam" id="PF02770">
    <property type="entry name" value="Acyl-CoA_dh_M"/>
    <property type="match status" value="1"/>
</dbReference>
<dbReference type="Proteomes" id="UP000275579">
    <property type="component" value="Chromosome"/>
</dbReference>
<dbReference type="FunFam" id="1.20.140.10:FF:000001">
    <property type="entry name" value="Acyl-CoA dehydrogenase"/>
    <property type="match status" value="1"/>
</dbReference>
<keyword evidence="3 6" id="KW-0285">Flavoprotein</keyword>
<dbReference type="Gene3D" id="1.20.140.10">
    <property type="entry name" value="Butyryl-CoA Dehydrogenase, subunit A, domain 3"/>
    <property type="match status" value="1"/>
</dbReference>
<evidence type="ECO:0000259" key="9">
    <source>
        <dbReference type="Pfam" id="PF02771"/>
    </source>
</evidence>
<keyword evidence="5 6" id="KW-0560">Oxidoreductase</keyword>
<dbReference type="InterPro" id="IPR013786">
    <property type="entry name" value="AcylCoA_DH/ox_N"/>
</dbReference>
<dbReference type="RefSeq" id="WP_127154509.1">
    <property type="nucleotide sequence ID" value="NZ_CP029042.1"/>
</dbReference>
<dbReference type="GO" id="GO:0003995">
    <property type="term" value="F:acyl-CoA dehydrogenase activity"/>
    <property type="evidence" value="ECO:0007669"/>
    <property type="project" value="InterPro"/>
</dbReference>
<dbReference type="InterPro" id="IPR009075">
    <property type="entry name" value="AcylCo_DH/oxidase_C"/>
</dbReference>
<dbReference type="PROSITE" id="PS00073">
    <property type="entry name" value="ACYL_COA_DH_2"/>
    <property type="match status" value="1"/>
</dbReference>
<dbReference type="InterPro" id="IPR006091">
    <property type="entry name" value="Acyl-CoA_Oxase/DH_mid-dom"/>
</dbReference>
<dbReference type="Gene3D" id="1.10.540.10">
    <property type="entry name" value="Acyl-CoA dehydrogenase/oxidase, N-terminal domain"/>
    <property type="match status" value="1"/>
</dbReference>
<evidence type="ECO:0000259" key="7">
    <source>
        <dbReference type="Pfam" id="PF00441"/>
    </source>
</evidence>
<dbReference type="FunFam" id="2.40.110.10:FF:000016">
    <property type="entry name" value="Acyl-CoA dehydrogenase"/>
    <property type="match status" value="1"/>
</dbReference>
<evidence type="ECO:0000256" key="3">
    <source>
        <dbReference type="ARBA" id="ARBA00022630"/>
    </source>
</evidence>
<evidence type="ECO:0000256" key="2">
    <source>
        <dbReference type="ARBA" id="ARBA00009347"/>
    </source>
</evidence>
<protein>
    <submittedName>
        <fullName evidence="10">Acyl-CoA dehydrogenase</fullName>
    </submittedName>
</protein>
<dbReference type="Pfam" id="PF00441">
    <property type="entry name" value="Acyl-CoA_dh_1"/>
    <property type="match status" value="1"/>
</dbReference>
<evidence type="ECO:0000256" key="4">
    <source>
        <dbReference type="ARBA" id="ARBA00022827"/>
    </source>
</evidence>
<dbReference type="InterPro" id="IPR046373">
    <property type="entry name" value="Acyl-CoA_Oxase/DH_mid-dom_sf"/>
</dbReference>
<comment type="similarity">
    <text evidence="2 6">Belongs to the acyl-CoA dehydrogenase family.</text>
</comment>
<evidence type="ECO:0000256" key="6">
    <source>
        <dbReference type="RuleBase" id="RU362125"/>
    </source>
</evidence>
<keyword evidence="4 6" id="KW-0274">FAD</keyword>
<dbReference type="InterPro" id="IPR036250">
    <property type="entry name" value="AcylCo_DH-like_C"/>
</dbReference>
<feature type="domain" description="Acyl-CoA dehydrogenase/oxidase C-terminal" evidence="7">
    <location>
        <begin position="270"/>
        <end position="414"/>
    </location>
</feature>
<dbReference type="PANTHER" id="PTHR43884">
    <property type="entry name" value="ACYL-COA DEHYDROGENASE"/>
    <property type="match status" value="1"/>
</dbReference>
<evidence type="ECO:0000259" key="8">
    <source>
        <dbReference type="Pfam" id="PF02770"/>
    </source>
</evidence>
<dbReference type="SUPFAM" id="SSF56645">
    <property type="entry name" value="Acyl-CoA dehydrogenase NM domain-like"/>
    <property type="match status" value="1"/>
</dbReference>
<feature type="domain" description="Acyl-CoA dehydrogenase/oxidase N-terminal" evidence="9">
    <location>
        <begin position="9"/>
        <end position="115"/>
    </location>
</feature>
<accession>A0A3S9YL58</accession>